<gene>
    <name evidence="2" type="ORF">KGF57_002924</name>
</gene>
<feature type="compositionally biased region" description="Polar residues" evidence="1">
    <location>
        <begin position="78"/>
        <end position="88"/>
    </location>
</feature>
<protein>
    <submittedName>
        <fullName evidence="2">Uncharacterized protein</fullName>
    </submittedName>
</protein>
<proteinExistence type="predicted"/>
<name>A0AAD5BES5_9ASCO</name>
<feature type="region of interest" description="Disordered" evidence="1">
    <location>
        <begin position="65"/>
        <end position="88"/>
    </location>
</feature>
<sequence>MKSKSLKTIKKSGLKTKRYSNEDLQKAEFEYIRSNCGGGRRKEEDKVVGLRLIAEKYNIPLSTLQSRVHPPSKKKTGTHSQRVLSEAQQQAIAEKMKTLINETKPATLKEAMNSCKYAIGGEPRGFSDSVERMASRIQKPPCSSKFRFDRRRFIGSTG</sequence>
<keyword evidence="3" id="KW-1185">Reference proteome</keyword>
<dbReference type="RefSeq" id="XP_051608751.1">
    <property type="nucleotide sequence ID" value="XM_051752289.1"/>
</dbReference>
<organism evidence="2 3">
    <name type="scientific">Candida theae</name>
    <dbReference type="NCBI Taxonomy" id="1198502"/>
    <lineage>
        <taxon>Eukaryota</taxon>
        <taxon>Fungi</taxon>
        <taxon>Dikarya</taxon>
        <taxon>Ascomycota</taxon>
        <taxon>Saccharomycotina</taxon>
        <taxon>Pichiomycetes</taxon>
        <taxon>Debaryomycetaceae</taxon>
        <taxon>Candida/Lodderomyces clade</taxon>
        <taxon>Candida</taxon>
    </lineage>
</organism>
<evidence type="ECO:0000313" key="2">
    <source>
        <dbReference type="EMBL" id="KAI5958116.1"/>
    </source>
</evidence>
<accession>A0AAD5BES5</accession>
<dbReference type="EMBL" id="JAIHNG010000119">
    <property type="protein sequence ID" value="KAI5958116.1"/>
    <property type="molecule type" value="Genomic_DNA"/>
</dbReference>
<comment type="caution">
    <text evidence="2">The sequence shown here is derived from an EMBL/GenBank/DDBJ whole genome shotgun (WGS) entry which is preliminary data.</text>
</comment>
<reference evidence="2 3" key="1">
    <citation type="journal article" date="2022" name="DNA Res.">
        <title>Genome analysis of five recently described species of the CUG-Ser clade uncovers Candida theae as a new hybrid lineage with pathogenic potential in the Candida parapsilosis species complex.</title>
        <authorList>
            <person name="Mixao V."/>
            <person name="Del Olmo V."/>
            <person name="Hegedusova E."/>
            <person name="Saus E."/>
            <person name="Pryszcz L."/>
            <person name="Cillingova A."/>
            <person name="Nosek J."/>
            <person name="Gabaldon T."/>
        </authorList>
    </citation>
    <scope>NUCLEOTIDE SEQUENCE [LARGE SCALE GENOMIC DNA]</scope>
    <source>
        <strain evidence="2 3">CBS 12239</strain>
    </source>
</reference>
<dbReference type="AlphaFoldDB" id="A0AAD5BES5"/>
<dbReference type="Proteomes" id="UP001204833">
    <property type="component" value="Unassembled WGS sequence"/>
</dbReference>
<dbReference type="GeneID" id="76150983"/>
<evidence type="ECO:0000256" key="1">
    <source>
        <dbReference type="SAM" id="MobiDB-lite"/>
    </source>
</evidence>
<evidence type="ECO:0000313" key="3">
    <source>
        <dbReference type="Proteomes" id="UP001204833"/>
    </source>
</evidence>